<proteinExistence type="predicted"/>
<name>A0A9P8WFQ7_9HYPO</name>
<dbReference type="Proteomes" id="UP000777438">
    <property type="component" value="Unassembled WGS sequence"/>
</dbReference>
<feature type="region of interest" description="Disordered" evidence="1">
    <location>
        <begin position="132"/>
        <end position="156"/>
    </location>
</feature>
<dbReference type="EMBL" id="JAGPYM010000002">
    <property type="protein sequence ID" value="KAH6898256.1"/>
    <property type="molecule type" value="Genomic_DNA"/>
</dbReference>
<evidence type="ECO:0000313" key="3">
    <source>
        <dbReference type="Proteomes" id="UP000777438"/>
    </source>
</evidence>
<organism evidence="2 3">
    <name type="scientific">Thelonectria olida</name>
    <dbReference type="NCBI Taxonomy" id="1576542"/>
    <lineage>
        <taxon>Eukaryota</taxon>
        <taxon>Fungi</taxon>
        <taxon>Dikarya</taxon>
        <taxon>Ascomycota</taxon>
        <taxon>Pezizomycotina</taxon>
        <taxon>Sordariomycetes</taxon>
        <taxon>Hypocreomycetidae</taxon>
        <taxon>Hypocreales</taxon>
        <taxon>Nectriaceae</taxon>
        <taxon>Thelonectria</taxon>
    </lineage>
</organism>
<dbReference type="OrthoDB" id="5865767at2759"/>
<sequence>MILGTSDENAKPYIVVLCPEAQARRVRKFLAKDSAKALLKPDDDLLPQFESLIHAQAPVTKSRGGNIQVLISNQGNTAWRVRTYCGTPIIVRPPSMVVQSATLGGIIKMVDQIGKATLYGLTVDHVLADLEEDDHLEQSNSYPSPDSSDTEMDDIDDSSPLVFAEESTLHSGLPLDTVPMYHFSTDFELLGLI</sequence>
<accession>A0A9P8WFQ7</accession>
<reference evidence="2 3" key="1">
    <citation type="journal article" date="2021" name="Nat. Commun.">
        <title>Genetic determinants of endophytism in the Arabidopsis root mycobiome.</title>
        <authorList>
            <person name="Mesny F."/>
            <person name="Miyauchi S."/>
            <person name="Thiergart T."/>
            <person name="Pickel B."/>
            <person name="Atanasova L."/>
            <person name="Karlsson M."/>
            <person name="Huettel B."/>
            <person name="Barry K.W."/>
            <person name="Haridas S."/>
            <person name="Chen C."/>
            <person name="Bauer D."/>
            <person name="Andreopoulos W."/>
            <person name="Pangilinan J."/>
            <person name="LaButti K."/>
            <person name="Riley R."/>
            <person name="Lipzen A."/>
            <person name="Clum A."/>
            <person name="Drula E."/>
            <person name="Henrissat B."/>
            <person name="Kohler A."/>
            <person name="Grigoriev I.V."/>
            <person name="Martin F.M."/>
            <person name="Hacquard S."/>
        </authorList>
    </citation>
    <scope>NUCLEOTIDE SEQUENCE [LARGE SCALE GENOMIC DNA]</scope>
    <source>
        <strain evidence="2 3">MPI-CAGE-CH-0241</strain>
    </source>
</reference>
<evidence type="ECO:0000256" key="1">
    <source>
        <dbReference type="SAM" id="MobiDB-lite"/>
    </source>
</evidence>
<protein>
    <submittedName>
        <fullName evidence="2">Uncharacterized protein</fullName>
    </submittedName>
</protein>
<keyword evidence="3" id="KW-1185">Reference proteome</keyword>
<comment type="caution">
    <text evidence="2">The sequence shown here is derived from an EMBL/GenBank/DDBJ whole genome shotgun (WGS) entry which is preliminary data.</text>
</comment>
<dbReference type="AlphaFoldDB" id="A0A9P8WFQ7"/>
<evidence type="ECO:0000313" key="2">
    <source>
        <dbReference type="EMBL" id="KAH6898256.1"/>
    </source>
</evidence>
<gene>
    <name evidence="2" type="ORF">B0T10DRAFT_577841</name>
</gene>